<evidence type="ECO:0000313" key="1">
    <source>
        <dbReference type="EMBL" id="ETR73888.1"/>
    </source>
</evidence>
<protein>
    <submittedName>
        <fullName evidence="1">Uncharacterized protein</fullName>
    </submittedName>
</protein>
<sequence>MKTGIIIYVVAREKLPSIFNEVEATKQLQIKCDQVEFVTDNHYDISYALWKLIVKGMHRVICIFANYSDQSKFQKVGHEVQLCAY</sequence>
<dbReference type="AlphaFoldDB" id="A0A1V1PGH0"/>
<accession>A0A1V1PGH0</accession>
<dbReference type="EMBL" id="ATBP01000034">
    <property type="protein sequence ID" value="ETR73888.1"/>
    <property type="molecule type" value="Genomic_DNA"/>
</dbReference>
<name>A0A1V1PGH0_9BACT</name>
<evidence type="ECO:0000313" key="2">
    <source>
        <dbReference type="Proteomes" id="UP000189670"/>
    </source>
</evidence>
<gene>
    <name evidence="1" type="ORF">OMM_06676</name>
</gene>
<reference evidence="2" key="1">
    <citation type="submission" date="2012-11" db="EMBL/GenBank/DDBJ databases">
        <authorList>
            <person name="Lucero-Rivera Y.E."/>
            <person name="Tovar-Ramirez D."/>
        </authorList>
    </citation>
    <scope>NUCLEOTIDE SEQUENCE [LARGE SCALE GENOMIC DNA]</scope>
    <source>
        <strain evidence="2">Araruama</strain>
    </source>
</reference>
<dbReference type="Proteomes" id="UP000189670">
    <property type="component" value="Unassembled WGS sequence"/>
</dbReference>
<comment type="caution">
    <text evidence="1">The sequence shown here is derived from an EMBL/GenBank/DDBJ whole genome shotgun (WGS) entry which is preliminary data.</text>
</comment>
<organism evidence="1 2">
    <name type="scientific">Candidatus Magnetoglobus multicellularis str. Araruama</name>
    <dbReference type="NCBI Taxonomy" id="890399"/>
    <lineage>
        <taxon>Bacteria</taxon>
        <taxon>Pseudomonadati</taxon>
        <taxon>Thermodesulfobacteriota</taxon>
        <taxon>Desulfobacteria</taxon>
        <taxon>Desulfobacterales</taxon>
        <taxon>Desulfobacteraceae</taxon>
        <taxon>Candidatus Magnetoglobus</taxon>
    </lineage>
</organism>
<proteinExistence type="predicted"/>